<dbReference type="InterPro" id="IPR000524">
    <property type="entry name" value="Tscrpt_reg_HTH_GntR"/>
</dbReference>
<dbReference type="Gene3D" id="3.40.640.10">
    <property type="entry name" value="Type I PLP-dependent aspartate aminotransferase-like (Major domain)"/>
    <property type="match status" value="1"/>
</dbReference>
<dbReference type="InterPro" id="IPR036388">
    <property type="entry name" value="WH-like_DNA-bd_sf"/>
</dbReference>
<keyword evidence="5" id="KW-0804">Transcription</keyword>
<evidence type="ECO:0000313" key="7">
    <source>
        <dbReference type="EMBL" id="BCI88804.1"/>
    </source>
</evidence>
<dbReference type="PANTHER" id="PTHR46577:SF1">
    <property type="entry name" value="HTH-TYPE TRANSCRIPTIONAL REGULATORY PROTEIN GABR"/>
    <property type="match status" value="1"/>
</dbReference>
<dbReference type="CDD" id="cd00609">
    <property type="entry name" value="AAT_like"/>
    <property type="match status" value="1"/>
</dbReference>
<dbReference type="AlphaFoldDB" id="A0A653EJT3"/>
<evidence type="ECO:0000313" key="8">
    <source>
        <dbReference type="EMBL" id="VTO97120.1"/>
    </source>
</evidence>
<gene>
    <name evidence="8" type="primary">ydcR</name>
    <name evidence="8" type="ORF">BIN_B_00764</name>
    <name evidence="7" type="ORF">NIIDMKKI_40100</name>
</gene>
<evidence type="ECO:0000259" key="6">
    <source>
        <dbReference type="PROSITE" id="PS50949"/>
    </source>
</evidence>
<dbReference type="InterPro" id="IPR051446">
    <property type="entry name" value="HTH_trans_reg/aminotransferase"/>
</dbReference>
<accession>A0A653EJT3</accession>
<dbReference type="GO" id="GO:0003700">
    <property type="term" value="F:DNA-binding transcription factor activity"/>
    <property type="evidence" value="ECO:0007669"/>
    <property type="project" value="InterPro"/>
</dbReference>
<keyword evidence="9" id="KW-1185">Reference proteome</keyword>
<evidence type="ECO:0000256" key="1">
    <source>
        <dbReference type="ARBA" id="ARBA00005384"/>
    </source>
</evidence>
<sequence length="443" mass="46891">MTVPAQYRITGTGAESIATSVEQAISQGSLTPGDTLPPIRDVAGQLGVNPNTVAAAYRILRDRGAVETAGRRGTRVRDRPAITPRSALGLDVPEGARDLSTGNPDPALLPIAVARLRTRPGPPVLYGQLPMSDELVHHARAALTADGVPAHHLAVTSGALDGIERALTAHLRPGDRVAVEDPGWANLLDLLAALRLNAEPVRVDDDGPLVADLARALSRGVRAVVITTRAQNPTGAAVSADRATALGNLLAARSDDVLLVEDDHCAGIAGAPLHTLAGSTEHWVLVRSASKAYGPDLRLAIVAGDRRTVERVQGRLRLGPGWVSHLLQDLAVTRWSDKEATRLIRKAERRYADTRRRLCAALANRGVLAYGRSGLNVWIPVPDETVAITRLLNTGWAAAPGSRFRIATPPGMRITIADLSVGEIEPLADSIAEAVHVTGRRSV</sequence>
<dbReference type="Proteomes" id="UP000516380">
    <property type="component" value="Chromosome"/>
</dbReference>
<keyword evidence="2" id="KW-0663">Pyridoxal phosphate</keyword>
<evidence type="ECO:0000256" key="2">
    <source>
        <dbReference type="ARBA" id="ARBA00022898"/>
    </source>
</evidence>
<organism evidence="8">
    <name type="scientific">Mycobacterium kansasii</name>
    <dbReference type="NCBI Taxonomy" id="1768"/>
    <lineage>
        <taxon>Bacteria</taxon>
        <taxon>Bacillati</taxon>
        <taxon>Actinomycetota</taxon>
        <taxon>Actinomycetes</taxon>
        <taxon>Mycobacteriales</taxon>
        <taxon>Mycobacteriaceae</taxon>
        <taxon>Mycobacterium</taxon>
    </lineage>
</organism>
<keyword evidence="4" id="KW-0238">DNA-binding</keyword>
<evidence type="ECO:0000256" key="4">
    <source>
        <dbReference type="ARBA" id="ARBA00023125"/>
    </source>
</evidence>
<protein>
    <submittedName>
        <fullName evidence="7">GntR family transcriptional regulator</fullName>
    </submittedName>
    <submittedName>
        <fullName evidence="8">Putative HTH-type transcriptional regulator YdcR</fullName>
    </submittedName>
</protein>
<dbReference type="GO" id="GO:0003677">
    <property type="term" value="F:DNA binding"/>
    <property type="evidence" value="ECO:0007669"/>
    <property type="project" value="UniProtKB-KW"/>
</dbReference>
<dbReference type="SUPFAM" id="SSF46785">
    <property type="entry name" value="Winged helix' DNA-binding domain"/>
    <property type="match status" value="1"/>
</dbReference>
<dbReference type="CDD" id="cd07377">
    <property type="entry name" value="WHTH_GntR"/>
    <property type="match status" value="1"/>
</dbReference>
<evidence type="ECO:0000313" key="9">
    <source>
        <dbReference type="Proteomes" id="UP000516380"/>
    </source>
</evidence>
<dbReference type="InterPro" id="IPR015422">
    <property type="entry name" value="PyrdxlP-dep_Trfase_small"/>
</dbReference>
<dbReference type="Gene3D" id="3.90.1150.10">
    <property type="entry name" value="Aspartate Aminotransferase, domain 1"/>
    <property type="match status" value="1"/>
</dbReference>
<dbReference type="InterPro" id="IPR004839">
    <property type="entry name" value="Aminotransferase_I/II_large"/>
</dbReference>
<dbReference type="PANTHER" id="PTHR46577">
    <property type="entry name" value="HTH-TYPE TRANSCRIPTIONAL REGULATORY PROTEIN GABR"/>
    <property type="match status" value="1"/>
</dbReference>
<dbReference type="SUPFAM" id="SSF53383">
    <property type="entry name" value="PLP-dependent transferases"/>
    <property type="match status" value="1"/>
</dbReference>
<comment type="similarity">
    <text evidence="1">In the C-terminal section; belongs to the class-I pyridoxal-phosphate-dependent aminotransferase family.</text>
</comment>
<feature type="domain" description="HTH gntR-type" evidence="6">
    <location>
        <begin position="11"/>
        <end position="79"/>
    </location>
</feature>
<dbReference type="Gene3D" id="1.10.10.10">
    <property type="entry name" value="Winged helix-like DNA-binding domain superfamily/Winged helix DNA-binding domain"/>
    <property type="match status" value="1"/>
</dbReference>
<dbReference type="SMART" id="SM00345">
    <property type="entry name" value="HTH_GNTR"/>
    <property type="match status" value="1"/>
</dbReference>
<dbReference type="PROSITE" id="PS50949">
    <property type="entry name" value="HTH_GNTR"/>
    <property type="match status" value="1"/>
</dbReference>
<dbReference type="InterPro" id="IPR036390">
    <property type="entry name" value="WH_DNA-bd_sf"/>
</dbReference>
<reference evidence="7 9" key="2">
    <citation type="submission" date="2020-07" db="EMBL/GenBank/DDBJ databases">
        <title>Mycobacterium kansasii (former subtype) with zoonotic potential isolated from diseased indoor pet cat, Japan.</title>
        <authorList>
            <person name="Fukano H."/>
            <person name="Terazono T."/>
            <person name="Hoshino Y."/>
        </authorList>
    </citation>
    <scope>NUCLEOTIDE SEQUENCE [LARGE SCALE GENOMIC DNA]</scope>
    <source>
        <strain evidence="7 9">Kuro-I</strain>
    </source>
</reference>
<dbReference type="GO" id="GO:0030170">
    <property type="term" value="F:pyridoxal phosphate binding"/>
    <property type="evidence" value="ECO:0007669"/>
    <property type="project" value="InterPro"/>
</dbReference>
<reference evidence="8" key="1">
    <citation type="submission" date="2019-05" db="EMBL/GenBank/DDBJ databases">
        <authorList>
            <person name="Naeem R."/>
            <person name="Antony C."/>
            <person name="Guan Q."/>
        </authorList>
    </citation>
    <scope>NUCLEOTIDE SEQUENCE</scope>
    <source>
        <strain evidence="8">3</strain>
    </source>
</reference>
<dbReference type="EMBL" id="AP023343">
    <property type="protein sequence ID" value="BCI88804.1"/>
    <property type="molecule type" value="Genomic_DNA"/>
</dbReference>
<dbReference type="InterPro" id="IPR015424">
    <property type="entry name" value="PyrdxlP-dep_Trfase"/>
</dbReference>
<dbReference type="Pfam" id="PF00392">
    <property type="entry name" value="GntR"/>
    <property type="match status" value="1"/>
</dbReference>
<evidence type="ECO:0000256" key="3">
    <source>
        <dbReference type="ARBA" id="ARBA00023015"/>
    </source>
</evidence>
<evidence type="ECO:0000256" key="5">
    <source>
        <dbReference type="ARBA" id="ARBA00023163"/>
    </source>
</evidence>
<dbReference type="InterPro" id="IPR015421">
    <property type="entry name" value="PyrdxlP-dep_Trfase_major"/>
</dbReference>
<name>A0A653EJT3_MYCKA</name>
<dbReference type="Pfam" id="PF00155">
    <property type="entry name" value="Aminotran_1_2"/>
    <property type="match status" value="1"/>
</dbReference>
<dbReference type="EMBL" id="LR589250">
    <property type="protein sequence ID" value="VTO97120.1"/>
    <property type="molecule type" value="Genomic_DNA"/>
</dbReference>
<proteinExistence type="inferred from homology"/>
<keyword evidence="3" id="KW-0805">Transcription regulation</keyword>